<dbReference type="GO" id="GO:0003924">
    <property type="term" value="F:GTPase activity"/>
    <property type="evidence" value="ECO:0007669"/>
    <property type="project" value="InterPro"/>
</dbReference>
<name>A0AAV9WI56_9PEZI</name>
<dbReference type="PROSITE" id="PS51257">
    <property type="entry name" value="PROKAR_LIPOPROTEIN"/>
    <property type="match status" value="1"/>
</dbReference>
<proteinExistence type="predicted"/>
<accession>A0AAV9WI56</accession>
<dbReference type="InterPro" id="IPR001806">
    <property type="entry name" value="Small_GTPase"/>
</dbReference>
<dbReference type="EMBL" id="JAVHJL010000002">
    <property type="protein sequence ID" value="KAK6509153.1"/>
    <property type="molecule type" value="Genomic_DNA"/>
</dbReference>
<evidence type="ECO:0000313" key="2">
    <source>
        <dbReference type="Proteomes" id="UP001370758"/>
    </source>
</evidence>
<gene>
    <name evidence="1" type="ORF">TWF481_003915</name>
</gene>
<dbReference type="Proteomes" id="UP001370758">
    <property type="component" value="Unassembled WGS sequence"/>
</dbReference>
<sequence length="203" mass="22178">MVDKTTMDSTTNLIDRSYGYRPEINYLLAGAAGCGKTTFLERITTGKIGGDEFRVPNKPFVLTNSAQENSPILNFHENECLDSDQRKVRPEVLVLCFDIGNPASLEALGPLNQEVGRIYGADLATIVLGLKRDLRHESREGEYIDPLLGYKAAQALECAMYMECSATTEELIPAVVEDLVKKGLDVKTGQAHQASGMGNCCIC</sequence>
<dbReference type="SUPFAM" id="SSF52540">
    <property type="entry name" value="P-loop containing nucleoside triphosphate hydrolases"/>
    <property type="match status" value="1"/>
</dbReference>
<dbReference type="Pfam" id="PF00071">
    <property type="entry name" value="Ras"/>
    <property type="match status" value="1"/>
</dbReference>
<dbReference type="PRINTS" id="PR00449">
    <property type="entry name" value="RASTRNSFRMNG"/>
</dbReference>
<dbReference type="SMART" id="SM00174">
    <property type="entry name" value="RHO"/>
    <property type="match status" value="1"/>
</dbReference>
<dbReference type="InterPro" id="IPR027417">
    <property type="entry name" value="P-loop_NTPase"/>
</dbReference>
<dbReference type="GO" id="GO:0005525">
    <property type="term" value="F:GTP binding"/>
    <property type="evidence" value="ECO:0007669"/>
    <property type="project" value="InterPro"/>
</dbReference>
<organism evidence="1 2">
    <name type="scientific">Arthrobotrys musiformis</name>
    <dbReference type="NCBI Taxonomy" id="47236"/>
    <lineage>
        <taxon>Eukaryota</taxon>
        <taxon>Fungi</taxon>
        <taxon>Dikarya</taxon>
        <taxon>Ascomycota</taxon>
        <taxon>Pezizomycotina</taxon>
        <taxon>Orbiliomycetes</taxon>
        <taxon>Orbiliales</taxon>
        <taxon>Orbiliaceae</taxon>
        <taxon>Arthrobotrys</taxon>
    </lineage>
</organism>
<protein>
    <submittedName>
        <fullName evidence="1">Uncharacterized protein</fullName>
    </submittedName>
</protein>
<keyword evidence="2" id="KW-1185">Reference proteome</keyword>
<evidence type="ECO:0000313" key="1">
    <source>
        <dbReference type="EMBL" id="KAK6509153.1"/>
    </source>
</evidence>
<reference evidence="1 2" key="1">
    <citation type="submission" date="2023-08" db="EMBL/GenBank/DDBJ databases">
        <authorList>
            <person name="Palmer J.M."/>
        </authorList>
    </citation>
    <scope>NUCLEOTIDE SEQUENCE [LARGE SCALE GENOMIC DNA]</scope>
    <source>
        <strain evidence="1 2">TWF481</strain>
    </source>
</reference>
<comment type="caution">
    <text evidence="1">The sequence shown here is derived from an EMBL/GenBank/DDBJ whole genome shotgun (WGS) entry which is preliminary data.</text>
</comment>
<dbReference type="AlphaFoldDB" id="A0AAV9WI56"/>
<dbReference type="Gene3D" id="3.40.50.300">
    <property type="entry name" value="P-loop containing nucleotide triphosphate hydrolases"/>
    <property type="match status" value="1"/>
</dbReference>